<evidence type="ECO:0000313" key="7">
    <source>
        <dbReference type="EMBL" id="MBA8826593.1"/>
    </source>
</evidence>
<keyword evidence="8" id="KW-1185">Reference proteome</keyword>
<dbReference type="InterPro" id="IPR013525">
    <property type="entry name" value="ABC2_TM"/>
</dbReference>
<keyword evidence="4 5" id="KW-0472">Membrane</keyword>
<protein>
    <submittedName>
        <fullName evidence="7">Putative membrane protein</fullName>
    </submittedName>
</protein>
<gene>
    <name evidence="7" type="ORF">FHX42_003972</name>
</gene>
<feature type="transmembrane region" description="Helical" evidence="5">
    <location>
        <begin position="21"/>
        <end position="41"/>
    </location>
</feature>
<dbReference type="EMBL" id="JACGWZ010000006">
    <property type="protein sequence ID" value="MBA8826593.1"/>
    <property type="molecule type" value="Genomic_DNA"/>
</dbReference>
<dbReference type="InterPro" id="IPR051328">
    <property type="entry name" value="T7SS_ABC-Transporter"/>
</dbReference>
<dbReference type="Proteomes" id="UP000569329">
    <property type="component" value="Unassembled WGS sequence"/>
</dbReference>
<evidence type="ECO:0000313" key="8">
    <source>
        <dbReference type="Proteomes" id="UP000569329"/>
    </source>
</evidence>
<evidence type="ECO:0000256" key="4">
    <source>
        <dbReference type="ARBA" id="ARBA00023136"/>
    </source>
</evidence>
<name>A0A839DZY8_9PSEU</name>
<dbReference type="InterPro" id="IPR017500">
    <property type="entry name" value="Phage_infect_YhgE_N"/>
</dbReference>
<comment type="caution">
    <text evidence="7">The sequence shown here is derived from an EMBL/GenBank/DDBJ whole genome shotgun (WGS) entry which is preliminary data.</text>
</comment>
<dbReference type="Gene3D" id="3.40.1710.10">
    <property type="entry name" value="abc type-2 transporter like domain"/>
    <property type="match status" value="1"/>
</dbReference>
<evidence type="ECO:0000256" key="3">
    <source>
        <dbReference type="ARBA" id="ARBA00022989"/>
    </source>
</evidence>
<organism evidence="7 8">
    <name type="scientific">Halosaccharopolyspora lacisalsi</name>
    <dbReference type="NCBI Taxonomy" id="1000566"/>
    <lineage>
        <taxon>Bacteria</taxon>
        <taxon>Bacillati</taxon>
        <taxon>Actinomycetota</taxon>
        <taxon>Actinomycetes</taxon>
        <taxon>Pseudonocardiales</taxon>
        <taxon>Pseudonocardiaceae</taxon>
        <taxon>Halosaccharopolyspora</taxon>
    </lineage>
</organism>
<dbReference type="NCBIfam" id="TIGR03061">
    <property type="entry name" value="pip_yhgE_Nterm"/>
    <property type="match status" value="1"/>
</dbReference>
<feature type="domain" description="ABC-2 type transporter transmembrane" evidence="6">
    <location>
        <begin position="29"/>
        <end position="163"/>
    </location>
</feature>
<feature type="transmembrane region" description="Helical" evidence="5">
    <location>
        <begin position="452"/>
        <end position="472"/>
    </location>
</feature>
<evidence type="ECO:0000259" key="6">
    <source>
        <dbReference type="Pfam" id="PF12698"/>
    </source>
</evidence>
<dbReference type="GO" id="GO:0140359">
    <property type="term" value="F:ABC-type transporter activity"/>
    <property type="evidence" value="ECO:0007669"/>
    <property type="project" value="InterPro"/>
</dbReference>
<evidence type="ECO:0000256" key="2">
    <source>
        <dbReference type="ARBA" id="ARBA00022692"/>
    </source>
</evidence>
<dbReference type="InterPro" id="IPR017501">
    <property type="entry name" value="Phage_infect_YhgE_C"/>
</dbReference>
<sequence length="647" mass="68744">MKAFRLALLELRRFRGGPLRRLVPVALALVPLLYGSLYLWANWDPYGSLDEVPVAVVNQDQPVQQSGQYINAGDQFVRQLKTTELFDWHFTDAADARKGLRQGRYYFTITVPRGFSAGLATATRPNPRHAEMTITKNDANGYIAGIMADTVEARLQNQVNSAAHTAYARAIYGEVDAVREKLRSASDAAGRLVEGSGLAEQSAGGLTEGLKGVHDGAEDISGGVEQISETAEQLDGRIDAVAELAADRIPGAVTSLVDASGVVVNGLSTVTTATGSITERTSENVSGLEQLGRDHPVLLDDPGYQRLMDNARRLSDAAANADTEADQALGDARQANDRALALRENTSSLQSRVRTLTAPADDLSSGTEQLASGTRTLVGGLQGLVGSSETLHTATNRLSGGARELSGLIDDSLAKIPPTSPTQVARAAEVLGSPALIEENNLNPAKVYGRGMAPFFFAIALWVFGMAAYLLLEPVNLRALGGRVSAFVVALAGLLPAAVLGIVGGLTLLGVLVLGLGLDPIHPLWTVGLVALAAAAFTTVVHFLRTWLGVVGDAVSLVLLIVQLTASGGLYPMETTPVFFQAIHPYLPMTYLVDGLRVTISGGLVEHLRLDLAVLGGFLVAFLALTTLVVRRHRTWTLRRLHPQIEL</sequence>
<reference evidence="7 8" key="1">
    <citation type="submission" date="2020-07" db="EMBL/GenBank/DDBJ databases">
        <title>Sequencing the genomes of 1000 actinobacteria strains.</title>
        <authorList>
            <person name="Klenk H.-P."/>
        </authorList>
    </citation>
    <scope>NUCLEOTIDE SEQUENCE [LARGE SCALE GENOMIC DNA]</scope>
    <source>
        <strain evidence="7 8">DSM 45975</strain>
    </source>
</reference>
<feature type="domain" description="ABC-2 type transporter transmembrane" evidence="6">
    <location>
        <begin position="442"/>
        <end position="627"/>
    </location>
</feature>
<dbReference type="RefSeq" id="WP_182545819.1">
    <property type="nucleotide sequence ID" value="NZ_JACGWZ010000006.1"/>
</dbReference>
<comment type="subcellular location">
    <subcellularLocation>
        <location evidence="1">Membrane</location>
        <topology evidence="1">Multi-pass membrane protein</topology>
    </subcellularLocation>
</comment>
<evidence type="ECO:0000256" key="5">
    <source>
        <dbReference type="SAM" id="Phobius"/>
    </source>
</evidence>
<dbReference type="PANTHER" id="PTHR43077:SF10">
    <property type="entry name" value="TRANSPORT PERMEASE PROTEIN"/>
    <property type="match status" value="1"/>
</dbReference>
<feature type="transmembrane region" description="Helical" evidence="5">
    <location>
        <begin position="484"/>
        <end position="517"/>
    </location>
</feature>
<evidence type="ECO:0000256" key="1">
    <source>
        <dbReference type="ARBA" id="ARBA00004141"/>
    </source>
</evidence>
<accession>A0A839DZY8</accession>
<dbReference type="GO" id="GO:0016020">
    <property type="term" value="C:membrane"/>
    <property type="evidence" value="ECO:0007669"/>
    <property type="project" value="UniProtKB-SubCell"/>
</dbReference>
<dbReference type="PANTHER" id="PTHR43077">
    <property type="entry name" value="TRANSPORT PERMEASE YVFS-RELATED"/>
    <property type="match status" value="1"/>
</dbReference>
<proteinExistence type="predicted"/>
<dbReference type="NCBIfam" id="TIGR03062">
    <property type="entry name" value="pip_yhgE_Cterm"/>
    <property type="match status" value="1"/>
</dbReference>
<dbReference type="Pfam" id="PF12698">
    <property type="entry name" value="ABC2_membrane_3"/>
    <property type="match status" value="2"/>
</dbReference>
<dbReference type="AlphaFoldDB" id="A0A839DZY8"/>
<keyword evidence="2 5" id="KW-0812">Transmembrane</keyword>
<keyword evidence="3 5" id="KW-1133">Transmembrane helix</keyword>
<feature type="transmembrane region" description="Helical" evidence="5">
    <location>
        <begin position="612"/>
        <end position="630"/>
    </location>
</feature>
<feature type="transmembrane region" description="Helical" evidence="5">
    <location>
        <begin position="551"/>
        <end position="571"/>
    </location>
</feature>
<feature type="transmembrane region" description="Helical" evidence="5">
    <location>
        <begin position="523"/>
        <end position="544"/>
    </location>
</feature>